<dbReference type="PANTHER" id="PTHR34957:SF1">
    <property type="entry name" value="NUCLEAR TRANSPORT FACTOR 2 (NTF2) FAMILY PROTEIN"/>
    <property type="match status" value="1"/>
</dbReference>
<dbReference type="InterPro" id="IPR032710">
    <property type="entry name" value="NTF2-like_dom_sf"/>
</dbReference>
<proteinExistence type="predicted"/>
<feature type="domain" description="SnoaL-like" evidence="1">
    <location>
        <begin position="15"/>
        <end position="95"/>
    </location>
</feature>
<feature type="non-terminal residue" evidence="2">
    <location>
        <position position="106"/>
    </location>
</feature>
<dbReference type="Proteomes" id="UP000230790">
    <property type="component" value="Unassembled WGS sequence"/>
</dbReference>
<reference evidence="2 3" key="1">
    <citation type="submission" date="2017-11" db="EMBL/GenBank/DDBJ databases">
        <title>Evolution of Phototrophy in the Chloroflexi Phylum Driven by Horizontal Gene Transfer.</title>
        <authorList>
            <person name="Ward L.M."/>
            <person name="Hemp J."/>
            <person name="Shih P.M."/>
            <person name="Mcglynn S.E."/>
            <person name="Fischer W."/>
        </authorList>
    </citation>
    <scope>NUCLEOTIDE SEQUENCE [LARGE SCALE GENOMIC DNA]</scope>
    <source>
        <strain evidence="2">JP3_7</strain>
    </source>
</reference>
<dbReference type="EMBL" id="PGTN01001085">
    <property type="protein sequence ID" value="PJF45444.1"/>
    <property type="molecule type" value="Genomic_DNA"/>
</dbReference>
<dbReference type="SUPFAM" id="SSF54427">
    <property type="entry name" value="NTF2-like"/>
    <property type="match status" value="1"/>
</dbReference>
<gene>
    <name evidence="2" type="ORF">CUN48_18850</name>
</gene>
<accession>A0A2M8Q6P3</accession>
<dbReference type="Gene3D" id="3.10.450.50">
    <property type="match status" value="1"/>
</dbReference>
<dbReference type="InterPro" id="IPR037401">
    <property type="entry name" value="SnoaL-like"/>
</dbReference>
<evidence type="ECO:0000313" key="3">
    <source>
        <dbReference type="Proteomes" id="UP000230790"/>
    </source>
</evidence>
<sequence length="106" mass="11709">MPKKPIFTSPQEAEAAFYEALERGDLDAMMAIWSEDEEIVCVHPGSPRLTGYALVREGWRHIFAGGRRLKVQLLALTTLHSPFTAVHSVIEQIAMVGEKHLAAPVA</sequence>
<name>A0A2M8Q6P3_9CHLR</name>
<dbReference type="PANTHER" id="PTHR34957">
    <property type="entry name" value="NUCLEAR TRANSPORT FACTOR 2 (NTF2) FAMILY PROTEIN"/>
    <property type="match status" value="1"/>
</dbReference>
<protein>
    <submittedName>
        <fullName evidence="2">DUF4440 domain-containing protein</fullName>
    </submittedName>
</protein>
<comment type="caution">
    <text evidence="2">The sequence shown here is derived from an EMBL/GenBank/DDBJ whole genome shotgun (WGS) entry which is preliminary data.</text>
</comment>
<dbReference type="AlphaFoldDB" id="A0A2M8Q6P3"/>
<evidence type="ECO:0000313" key="2">
    <source>
        <dbReference type="EMBL" id="PJF45444.1"/>
    </source>
</evidence>
<evidence type="ECO:0000259" key="1">
    <source>
        <dbReference type="Pfam" id="PF13474"/>
    </source>
</evidence>
<organism evidence="2 3">
    <name type="scientific">Candidatus Thermofonsia Clade 3 bacterium</name>
    <dbReference type="NCBI Taxonomy" id="2364212"/>
    <lineage>
        <taxon>Bacteria</taxon>
        <taxon>Bacillati</taxon>
        <taxon>Chloroflexota</taxon>
        <taxon>Candidatus Thermofontia</taxon>
        <taxon>Candidatus Thermofonsia Clade 3</taxon>
    </lineage>
</organism>
<dbReference type="Pfam" id="PF13474">
    <property type="entry name" value="SnoaL_3"/>
    <property type="match status" value="1"/>
</dbReference>